<dbReference type="InterPro" id="IPR036318">
    <property type="entry name" value="FAD-bd_PCMH-like_sf"/>
</dbReference>
<dbReference type="SUPFAM" id="SSF56003">
    <property type="entry name" value="Molybdenum cofactor-binding domain"/>
    <property type="match status" value="1"/>
</dbReference>
<feature type="domain" description="FAD-binding PCMH-type" evidence="4">
    <location>
        <begin position="335"/>
        <end position="531"/>
    </location>
</feature>
<evidence type="ECO:0000256" key="2">
    <source>
        <dbReference type="ARBA" id="ARBA00022827"/>
    </source>
</evidence>
<keyword evidence="2" id="KW-0274">FAD</keyword>
<proteinExistence type="predicted"/>
<dbReference type="SUPFAM" id="SSF56176">
    <property type="entry name" value="FAD-binding/transporter-associated domain-like"/>
    <property type="match status" value="1"/>
</dbReference>
<dbReference type="Pfam" id="PF01799">
    <property type="entry name" value="Fer2_2"/>
    <property type="match status" value="1"/>
</dbReference>
<dbReference type="Gene3D" id="3.30.365.10">
    <property type="entry name" value="Aldehyde oxidase/xanthine dehydrogenase, molybdopterin binding domain"/>
    <property type="match status" value="3"/>
</dbReference>
<dbReference type="InterPro" id="IPR000210">
    <property type="entry name" value="BTB/POZ_dom"/>
</dbReference>
<dbReference type="InterPro" id="IPR002346">
    <property type="entry name" value="Mopterin_DH_FAD-bd"/>
</dbReference>
<dbReference type="SUPFAM" id="SSF55447">
    <property type="entry name" value="CO dehydrogenase flavoprotein C-terminal domain-like"/>
    <property type="match status" value="1"/>
</dbReference>
<accession>A0A2B4SK03</accession>
<dbReference type="EMBL" id="LSMT01000066">
    <property type="protein sequence ID" value="PFX29429.1"/>
    <property type="molecule type" value="Genomic_DNA"/>
</dbReference>
<reference evidence="6" key="1">
    <citation type="journal article" date="2017" name="J. ISSAAS">
        <title>Comparative analysis of the genomes of Stylophora pistillata and Acropora digitifera provides evidence for extensive differences between species of corals.</title>
        <authorList>
            <person name="Voolstra C.R."/>
            <person name="Li Y."/>
            <person name="Liew Y.J."/>
            <person name="Baumgarten S."/>
            <person name="Zoccola D."/>
            <person name="Flot J.-F."/>
            <person name="Tambutte S."/>
            <person name="Allemand D."/>
            <person name="Aranda M."/>
        </authorList>
    </citation>
    <scope>NUCLEOTIDE SEQUENCE</scope>
    <source>
        <strain evidence="6">CSM Monaco</strain>
        <tissue evidence="6">Whole animal</tissue>
    </source>
</reference>
<dbReference type="FunFam" id="3.30.365.10:FF:000004">
    <property type="entry name" value="Xanthine dehydrogenase oxidase"/>
    <property type="match status" value="1"/>
</dbReference>
<dbReference type="Pfam" id="PF07534">
    <property type="entry name" value="TLD"/>
    <property type="match status" value="1"/>
</dbReference>
<dbReference type="PROSITE" id="PS50097">
    <property type="entry name" value="BTB"/>
    <property type="match status" value="1"/>
</dbReference>
<feature type="domain" description="TLDc" evidence="5">
    <location>
        <begin position="115"/>
        <end position="255"/>
    </location>
</feature>
<dbReference type="InterPro" id="IPR016208">
    <property type="entry name" value="Ald_Oxase/xanthine_DH-like"/>
</dbReference>
<dbReference type="OrthoDB" id="8300278at2759"/>
<evidence type="ECO:0000256" key="1">
    <source>
        <dbReference type="ARBA" id="ARBA00022630"/>
    </source>
</evidence>
<dbReference type="SMART" id="SM00225">
    <property type="entry name" value="BTB"/>
    <property type="match status" value="1"/>
</dbReference>
<dbReference type="InterPro" id="IPR036683">
    <property type="entry name" value="CO_DH_flav_C_dom_sf"/>
</dbReference>
<dbReference type="Gene3D" id="3.30.390.50">
    <property type="entry name" value="CO dehydrogenase flavoprotein, C-terminal domain"/>
    <property type="match status" value="1"/>
</dbReference>
<name>A0A2B4SK03_STYPI</name>
<sequence length="1028" mass="114578">MANQTQPHRFLPTIKLNVGGQHFTTSLHTLNKDPNSMLATMFSGKFEMKPSEDGAFFIDRDGTHFRFILNYLRTGKLALPANAAHLEELEAEANFYQIQGLMDELKSKAPFQESQIVKEEDHRKLLRRWLPNQGVEWQLLFRASRDGFTAQAFHSRCDNKGPTVTIVKSGDNIFGGFTEISWTNSAMATAYYKEIIFFVNGRKERIVKSHGSQCGFCTPGMVMSMYTLLRNNPEPTHQEMESAFEGNLCRCTGYRPIIEGFKTFTKGCCGNRENGCCKQNREGIGRHHTTERKDLLVGDKIFNSEEFTAYEPTQDVIFPPELMLPDAARAKRLYIKGDRITWIRPTALEELLELMLNYPQAKLVIGNTEIGIEMKFKNQTYPILVAATHIPELKAVEQTEKGIKFGASVTLSTLHDALKQATKTLPEFKTGWFSAILDILKWFACPQIRNVVSIAGNIMSANSTSDLNTVFMAARCKLLLACAGGSKKSYFKVIKITILFGLFDVNCRIWNECVVQAACQLLGDDLPLAPGAPNGQVEYRRSLASSLFFKFFLKVSQQLSNEEEVPDDQSSDDVVGRPIPHLAAAKQATGEAIYCDDIPKGAVCGPGFQPTCPCQDSTLMFAESWISDMAITCGISQKEVRESNFLKEGDVTHFNLELTDCRIQRVWDELLEKCHFDKRRDELDTFNKENRWKKRGIALTPTMCSVGFTIKFKNQGAALVHVYTDGSVLVTHGGVEVGQGLHTKMAQVAARSFGIPMSKIHLTETSTNTVPNGTPTAASASTDLNGMAVKNACEEILERLKPYQEKNPEGEWEDWVHAAYFDRVNLSANGFYKYPGLNYDLQSNSGRAYPYFSFGAACSEVEVDCLTGDHQILRTDIVMDVGNSINPAIDIGQIEGAFVQGLGMFTLEELRFSRNGVPLTTGPRTYKIPGIADIPLEFNVHLLRNAPNEHAICCSKGVGEPPLILAASVFYAIKDAISNARLESGIEGIFRLDSPATSERIRMACVDQFVQQNKFSADLNVDDFNVYP</sequence>
<dbReference type="InterPro" id="IPR002888">
    <property type="entry name" value="2Fe-2S-bd"/>
</dbReference>
<dbReference type="InterPro" id="IPR016169">
    <property type="entry name" value="FAD-bd_PCMH_sub2"/>
</dbReference>
<dbReference type="Pfam" id="PF02214">
    <property type="entry name" value="BTB_2"/>
    <property type="match status" value="1"/>
</dbReference>
<dbReference type="InterPro" id="IPR036856">
    <property type="entry name" value="Ald_Oxase/Xan_DH_a/b_sf"/>
</dbReference>
<dbReference type="PANTHER" id="PTHR45444">
    <property type="entry name" value="XANTHINE DEHYDROGENASE"/>
    <property type="match status" value="1"/>
</dbReference>
<dbReference type="InterPro" id="IPR011333">
    <property type="entry name" value="SKP1/BTB/POZ_sf"/>
</dbReference>
<dbReference type="Gene3D" id="1.10.150.120">
    <property type="entry name" value="[2Fe-2S]-binding domain"/>
    <property type="match status" value="1"/>
</dbReference>
<dbReference type="SUPFAM" id="SSF54665">
    <property type="entry name" value="CO dehydrogenase molybdoprotein N-domain-like"/>
    <property type="match status" value="1"/>
</dbReference>
<dbReference type="SUPFAM" id="SSF54695">
    <property type="entry name" value="POZ domain"/>
    <property type="match status" value="1"/>
</dbReference>
<dbReference type="STRING" id="50429.A0A2B4SK03"/>
<dbReference type="Gene3D" id="3.30.43.10">
    <property type="entry name" value="Uridine Diphospho-n-acetylenolpyruvylglucosamine Reductase, domain 2"/>
    <property type="match status" value="1"/>
</dbReference>
<evidence type="ECO:0000259" key="4">
    <source>
        <dbReference type="PROSITE" id="PS51387"/>
    </source>
</evidence>
<dbReference type="InterPro" id="IPR036884">
    <property type="entry name" value="2Fe-2S-bd_dom_sf"/>
</dbReference>
<dbReference type="InterPro" id="IPR003131">
    <property type="entry name" value="T1-type_BTB"/>
</dbReference>
<dbReference type="InterPro" id="IPR037165">
    <property type="entry name" value="AldOxase/xan_DH_Mopterin-bd_sf"/>
</dbReference>
<dbReference type="FunFam" id="3.30.465.10:FF:000004">
    <property type="entry name" value="Xanthine dehydrogenase/oxidase"/>
    <property type="match status" value="1"/>
</dbReference>
<evidence type="ECO:0000259" key="5">
    <source>
        <dbReference type="PROSITE" id="PS51886"/>
    </source>
</evidence>
<dbReference type="GO" id="GO:0016491">
    <property type="term" value="F:oxidoreductase activity"/>
    <property type="evidence" value="ECO:0007669"/>
    <property type="project" value="InterPro"/>
</dbReference>
<dbReference type="InterPro" id="IPR046867">
    <property type="entry name" value="AldOxase/xan_DH_MoCoBD2"/>
</dbReference>
<organism evidence="6 7">
    <name type="scientific">Stylophora pistillata</name>
    <name type="common">Smooth cauliflower coral</name>
    <dbReference type="NCBI Taxonomy" id="50429"/>
    <lineage>
        <taxon>Eukaryota</taxon>
        <taxon>Metazoa</taxon>
        <taxon>Cnidaria</taxon>
        <taxon>Anthozoa</taxon>
        <taxon>Hexacorallia</taxon>
        <taxon>Scleractinia</taxon>
        <taxon>Astrocoeniina</taxon>
        <taxon>Pocilloporidae</taxon>
        <taxon>Stylophora</taxon>
    </lineage>
</organism>
<dbReference type="InterPro" id="IPR006571">
    <property type="entry name" value="TLDc_dom"/>
</dbReference>
<dbReference type="Gene3D" id="3.30.710.10">
    <property type="entry name" value="Potassium Channel Kv1.1, Chain A"/>
    <property type="match status" value="1"/>
</dbReference>
<dbReference type="GO" id="GO:0071949">
    <property type="term" value="F:FAD binding"/>
    <property type="evidence" value="ECO:0007669"/>
    <property type="project" value="InterPro"/>
</dbReference>
<dbReference type="Proteomes" id="UP000225706">
    <property type="component" value="Unassembled WGS sequence"/>
</dbReference>
<dbReference type="PROSITE" id="PS51387">
    <property type="entry name" value="FAD_PCMH"/>
    <property type="match status" value="1"/>
</dbReference>
<dbReference type="PROSITE" id="PS51886">
    <property type="entry name" value="TLDC"/>
    <property type="match status" value="1"/>
</dbReference>
<dbReference type="PANTHER" id="PTHR45444:SF3">
    <property type="entry name" value="XANTHINE DEHYDROGENASE"/>
    <property type="match status" value="1"/>
</dbReference>
<keyword evidence="1" id="KW-0285">Flavoprotein</keyword>
<dbReference type="AlphaFoldDB" id="A0A2B4SK03"/>
<gene>
    <name evidence="6" type="primary">XDH</name>
    <name evidence="6" type="ORF">AWC38_SpisGene5843</name>
</gene>
<dbReference type="Pfam" id="PF20256">
    <property type="entry name" value="MoCoBD_2"/>
    <property type="match status" value="1"/>
</dbReference>
<dbReference type="Gene3D" id="3.30.465.10">
    <property type="match status" value="1"/>
</dbReference>
<feature type="domain" description="BTB" evidence="3">
    <location>
        <begin position="12"/>
        <end position="81"/>
    </location>
</feature>
<dbReference type="GO" id="GO:0051260">
    <property type="term" value="P:protein homooligomerization"/>
    <property type="evidence" value="ECO:0007669"/>
    <property type="project" value="InterPro"/>
</dbReference>
<evidence type="ECO:0000313" key="7">
    <source>
        <dbReference type="Proteomes" id="UP000225706"/>
    </source>
</evidence>
<comment type="caution">
    <text evidence="6">The sequence shown here is derived from an EMBL/GenBank/DDBJ whole genome shotgun (WGS) entry which is preliminary data.</text>
</comment>
<dbReference type="SUPFAM" id="SSF47741">
    <property type="entry name" value="CO dehydrogenase ISP C-domain like"/>
    <property type="match status" value="1"/>
</dbReference>
<evidence type="ECO:0000259" key="3">
    <source>
        <dbReference type="PROSITE" id="PS50097"/>
    </source>
</evidence>
<keyword evidence="7" id="KW-1185">Reference proteome</keyword>
<dbReference type="InterPro" id="IPR016167">
    <property type="entry name" value="FAD-bd_PCMH_sub1"/>
</dbReference>
<evidence type="ECO:0000313" key="6">
    <source>
        <dbReference type="EMBL" id="PFX29429.1"/>
    </source>
</evidence>
<dbReference type="CDD" id="cd18376">
    <property type="entry name" value="BTB_POZ_FIP2-like"/>
    <property type="match status" value="1"/>
</dbReference>
<dbReference type="InterPro" id="IPR005107">
    <property type="entry name" value="CO_DH_flav_C"/>
</dbReference>
<dbReference type="FunFam" id="3.30.43.10:FF:000001">
    <property type="entry name" value="Xanthine dehydrogenase/oxidase"/>
    <property type="match status" value="1"/>
</dbReference>
<dbReference type="GO" id="GO:0005506">
    <property type="term" value="F:iron ion binding"/>
    <property type="evidence" value="ECO:0007669"/>
    <property type="project" value="InterPro"/>
</dbReference>
<dbReference type="Pfam" id="PF03450">
    <property type="entry name" value="CO_deh_flav_C"/>
    <property type="match status" value="1"/>
</dbReference>
<protein>
    <submittedName>
        <fullName evidence="6">Xanthine dehydrogenase/oxidase</fullName>
    </submittedName>
</protein>
<dbReference type="InterPro" id="IPR016166">
    <property type="entry name" value="FAD-bd_PCMH"/>
</dbReference>
<dbReference type="Pfam" id="PF00941">
    <property type="entry name" value="FAD_binding_5"/>
    <property type="match status" value="1"/>
</dbReference>